<proteinExistence type="predicted"/>
<evidence type="ECO:0000313" key="2">
    <source>
        <dbReference type="EMBL" id="CAB4907248.1"/>
    </source>
</evidence>
<accession>A0A6J7GKS8</accession>
<dbReference type="EMBL" id="CAFBMR010000012">
    <property type="protein sequence ID" value="CAB4907248.1"/>
    <property type="molecule type" value="Genomic_DNA"/>
</dbReference>
<sequence length="71" mass="7663">MVPLNSDLKTVRPEGAKALSPNSAPQTSTGRAACVRQVLRLTAQIVGTERFTVAGQRRICTGFPWISNTHV</sequence>
<feature type="region of interest" description="Disordered" evidence="1">
    <location>
        <begin position="1"/>
        <end position="30"/>
    </location>
</feature>
<dbReference type="AlphaFoldDB" id="A0A6J7GKS8"/>
<name>A0A6J7GKS8_9ZZZZ</name>
<feature type="compositionally biased region" description="Polar residues" evidence="1">
    <location>
        <begin position="20"/>
        <end position="30"/>
    </location>
</feature>
<organism evidence="2">
    <name type="scientific">freshwater metagenome</name>
    <dbReference type="NCBI Taxonomy" id="449393"/>
    <lineage>
        <taxon>unclassified sequences</taxon>
        <taxon>metagenomes</taxon>
        <taxon>ecological metagenomes</taxon>
    </lineage>
</organism>
<protein>
    <submittedName>
        <fullName evidence="2">Unannotated protein</fullName>
    </submittedName>
</protein>
<evidence type="ECO:0000256" key="1">
    <source>
        <dbReference type="SAM" id="MobiDB-lite"/>
    </source>
</evidence>
<gene>
    <name evidence="2" type="ORF">UFOPK3610_00527</name>
</gene>
<reference evidence="2" key="1">
    <citation type="submission" date="2020-05" db="EMBL/GenBank/DDBJ databases">
        <authorList>
            <person name="Chiriac C."/>
            <person name="Salcher M."/>
            <person name="Ghai R."/>
            <person name="Kavagutti S V."/>
        </authorList>
    </citation>
    <scope>NUCLEOTIDE SEQUENCE</scope>
</reference>